<reference evidence="3" key="1">
    <citation type="journal article" date="2021" name="Proc. Natl. Acad. Sci. U.S.A.">
        <title>Global biogeography of chemosynthetic symbionts reveals both localized and globally distributed symbiont groups. .</title>
        <authorList>
            <person name="Osvatic J.T."/>
            <person name="Wilkins L.G.E."/>
            <person name="Leibrecht L."/>
            <person name="Leray M."/>
            <person name="Zauner S."/>
            <person name="Polzin J."/>
            <person name="Camacho Y."/>
            <person name="Gros O."/>
            <person name="van Gils J.A."/>
            <person name="Eisen J.A."/>
            <person name="Petersen J.M."/>
            <person name="Yuen B."/>
        </authorList>
    </citation>
    <scope>NUCLEOTIDE SEQUENCE</scope>
    <source>
        <strain evidence="3">MAGL173</strain>
    </source>
</reference>
<evidence type="ECO:0000259" key="2">
    <source>
        <dbReference type="PROSITE" id="PS50830"/>
    </source>
</evidence>
<dbReference type="Gene3D" id="2.40.50.90">
    <property type="match status" value="1"/>
</dbReference>
<protein>
    <submittedName>
        <fullName evidence="3">Thermonuclease family protein</fullName>
    </submittedName>
</protein>
<accession>A0A9E4K6H7</accession>
<feature type="domain" description="TNase-like" evidence="2">
    <location>
        <begin position="25"/>
        <end position="149"/>
    </location>
</feature>
<evidence type="ECO:0000313" key="3">
    <source>
        <dbReference type="EMBL" id="MCG7939973.1"/>
    </source>
</evidence>
<dbReference type="SMART" id="SM00318">
    <property type="entry name" value="SNc"/>
    <property type="match status" value="1"/>
</dbReference>
<dbReference type="Pfam" id="PF00565">
    <property type="entry name" value="SNase"/>
    <property type="match status" value="1"/>
</dbReference>
<gene>
    <name evidence="3" type="ORF">JAZ04_14115</name>
</gene>
<name>A0A9E4K6H7_9GAMM</name>
<dbReference type="EMBL" id="JAEPDI010000012">
    <property type="protein sequence ID" value="MCG7939973.1"/>
    <property type="molecule type" value="Genomic_DNA"/>
</dbReference>
<dbReference type="PROSITE" id="PS50830">
    <property type="entry name" value="TNASE_3"/>
    <property type="match status" value="1"/>
</dbReference>
<proteinExistence type="predicted"/>
<evidence type="ECO:0000313" key="4">
    <source>
        <dbReference type="Proteomes" id="UP000886687"/>
    </source>
</evidence>
<dbReference type="Proteomes" id="UP000886687">
    <property type="component" value="Unassembled WGS sequence"/>
</dbReference>
<organism evidence="3 4">
    <name type="scientific">Candidatus Thiodiazotropha lotti</name>
    <dbReference type="NCBI Taxonomy" id="2792787"/>
    <lineage>
        <taxon>Bacteria</taxon>
        <taxon>Pseudomonadati</taxon>
        <taxon>Pseudomonadota</taxon>
        <taxon>Gammaproteobacteria</taxon>
        <taxon>Chromatiales</taxon>
        <taxon>Sedimenticolaceae</taxon>
        <taxon>Candidatus Thiodiazotropha</taxon>
    </lineage>
</organism>
<dbReference type="AlphaFoldDB" id="A0A9E4K6H7"/>
<feature type="chain" id="PRO_5038343179" evidence="1">
    <location>
        <begin position="25"/>
        <end position="149"/>
    </location>
</feature>
<feature type="signal peptide" evidence="1">
    <location>
        <begin position="1"/>
        <end position="24"/>
    </location>
</feature>
<dbReference type="InterPro" id="IPR035437">
    <property type="entry name" value="SNase_OB-fold_sf"/>
</dbReference>
<dbReference type="InterPro" id="IPR016071">
    <property type="entry name" value="Staphylococal_nuclease_OB-fold"/>
</dbReference>
<sequence length="149" mass="16274">MRHTQLIQIALISVCLMIGQTSHAASIQGQVTGVDSGELIQIKTSDGRYRQVKLTGIHIPTHSRIWTVNAKRHLAMLLAGRIVTVEYQKLTAKGVILGLVRHGGADVALQMLKAGLARVSIGDPLNPQTLGVYQAYETRARNRGMGLWQ</sequence>
<evidence type="ECO:0000256" key="1">
    <source>
        <dbReference type="SAM" id="SignalP"/>
    </source>
</evidence>
<comment type="caution">
    <text evidence="3">The sequence shown here is derived from an EMBL/GenBank/DDBJ whole genome shotgun (WGS) entry which is preliminary data.</text>
</comment>
<keyword evidence="1" id="KW-0732">Signal</keyword>
<dbReference type="SUPFAM" id="SSF50199">
    <property type="entry name" value="Staphylococcal nuclease"/>
    <property type="match status" value="1"/>
</dbReference>